<feature type="signal peptide" evidence="1">
    <location>
        <begin position="1"/>
        <end position="15"/>
    </location>
</feature>
<protein>
    <recommendedName>
        <fullName evidence="4">Peptidase inhibitor family I36</fullName>
    </recommendedName>
</protein>
<evidence type="ECO:0008006" key="4">
    <source>
        <dbReference type="Google" id="ProtNLM"/>
    </source>
</evidence>
<reference evidence="2 3" key="1">
    <citation type="submission" date="2018-01" db="EMBL/GenBank/DDBJ databases">
        <title>Draft genome sequence of Jishengella endophytica.</title>
        <authorList>
            <person name="Sahin N."/>
            <person name="Ay H."/>
            <person name="Saygin H."/>
        </authorList>
    </citation>
    <scope>NUCLEOTIDE SEQUENCE [LARGE SCALE GENOMIC DNA]</scope>
    <source>
        <strain evidence="2 3">DSM 45430</strain>
    </source>
</reference>
<dbReference type="Pfam" id="PF03995">
    <property type="entry name" value="Inhibitor_I36"/>
    <property type="match status" value="1"/>
</dbReference>
<sequence>MSGLMSMILSGSAVAAQAATSEPNFAAQAKAAGLTGAQAKELQKEVDAIRADTGGTQVAINKIDLKGVGNILLSLPGQSVAYEVDSIGQPPQVGAATCPAQTFCAFAGPGATGNRLNLFTCKTWALSKATNWFTGSGSYINNQTTGTRAVFVDSNYNAISLSVAAQAPVTPINWSPIRYVVPCIPLA</sequence>
<keyword evidence="3" id="KW-1185">Reference proteome</keyword>
<evidence type="ECO:0000256" key="1">
    <source>
        <dbReference type="SAM" id="SignalP"/>
    </source>
</evidence>
<dbReference type="Proteomes" id="UP000248627">
    <property type="component" value="Unassembled WGS sequence"/>
</dbReference>
<proteinExistence type="predicted"/>
<dbReference type="AlphaFoldDB" id="A0A2W2DJH2"/>
<evidence type="ECO:0000313" key="3">
    <source>
        <dbReference type="Proteomes" id="UP000248627"/>
    </source>
</evidence>
<accession>A0A2W2DJH2</accession>
<name>A0A2W2DJH2_9ACTN</name>
<keyword evidence="1" id="KW-0732">Signal</keyword>
<comment type="caution">
    <text evidence="2">The sequence shown here is derived from an EMBL/GenBank/DDBJ whole genome shotgun (WGS) entry which is preliminary data.</text>
</comment>
<gene>
    <name evidence="2" type="ORF">C1I93_04515</name>
</gene>
<feature type="chain" id="PRO_5038489291" description="Peptidase inhibitor family I36" evidence="1">
    <location>
        <begin position="16"/>
        <end position="187"/>
    </location>
</feature>
<evidence type="ECO:0000313" key="2">
    <source>
        <dbReference type="EMBL" id="PZF99877.1"/>
    </source>
</evidence>
<dbReference type="EMBL" id="POTX01000017">
    <property type="protein sequence ID" value="PZF99877.1"/>
    <property type="molecule type" value="Genomic_DNA"/>
</dbReference>
<organism evidence="2 3">
    <name type="scientific">Micromonospora endophytica</name>
    <dbReference type="NCBI Taxonomy" id="515350"/>
    <lineage>
        <taxon>Bacteria</taxon>
        <taxon>Bacillati</taxon>
        <taxon>Actinomycetota</taxon>
        <taxon>Actinomycetes</taxon>
        <taxon>Micromonosporales</taxon>
        <taxon>Micromonosporaceae</taxon>
        <taxon>Micromonospora</taxon>
    </lineage>
</organism>